<evidence type="ECO:0000256" key="7">
    <source>
        <dbReference type="SAM" id="Coils"/>
    </source>
</evidence>
<organism evidence="9 10">
    <name type="scientific">Arxiozyma heterogenica</name>
    <dbReference type="NCBI Taxonomy" id="278026"/>
    <lineage>
        <taxon>Eukaryota</taxon>
        <taxon>Fungi</taxon>
        <taxon>Dikarya</taxon>
        <taxon>Ascomycota</taxon>
        <taxon>Saccharomycotina</taxon>
        <taxon>Saccharomycetes</taxon>
        <taxon>Saccharomycetales</taxon>
        <taxon>Saccharomycetaceae</taxon>
        <taxon>Arxiozyma</taxon>
    </lineage>
</organism>
<comment type="caution">
    <text evidence="9">The sequence shown here is derived from an EMBL/GenBank/DDBJ whole genome shotgun (WGS) entry which is preliminary data.</text>
</comment>
<evidence type="ECO:0000256" key="4">
    <source>
        <dbReference type="ARBA" id="ARBA00023006"/>
    </source>
</evidence>
<gene>
    <name evidence="9" type="ORF">RI543_002096</name>
</gene>
<evidence type="ECO:0000259" key="8">
    <source>
        <dbReference type="Pfam" id="PF04108"/>
    </source>
</evidence>
<dbReference type="GO" id="GO:0030295">
    <property type="term" value="F:protein kinase activator activity"/>
    <property type="evidence" value="ECO:0007669"/>
    <property type="project" value="TreeGrafter"/>
</dbReference>
<proteinExistence type="inferred from homology"/>
<keyword evidence="3 6" id="KW-0963">Cytoplasm</keyword>
<evidence type="ECO:0000256" key="5">
    <source>
        <dbReference type="ARBA" id="ARBA00023136"/>
    </source>
</evidence>
<feature type="coiled-coil region" evidence="7">
    <location>
        <begin position="85"/>
        <end position="112"/>
    </location>
</feature>
<keyword evidence="5" id="KW-0472">Membrane</keyword>
<evidence type="ECO:0000256" key="1">
    <source>
        <dbReference type="ARBA" id="ARBA00006259"/>
    </source>
</evidence>
<evidence type="ECO:0000256" key="6">
    <source>
        <dbReference type="RuleBase" id="RU368080"/>
    </source>
</evidence>
<protein>
    <recommendedName>
        <fullName evidence="2 6">Autophagy-related protein 17</fullName>
    </recommendedName>
</protein>
<evidence type="ECO:0000313" key="10">
    <source>
        <dbReference type="Proteomes" id="UP001306508"/>
    </source>
</evidence>
<evidence type="ECO:0000256" key="2">
    <source>
        <dbReference type="ARBA" id="ARBA00013806"/>
    </source>
</evidence>
<dbReference type="GO" id="GO:0000045">
    <property type="term" value="P:autophagosome assembly"/>
    <property type="evidence" value="ECO:0007669"/>
    <property type="project" value="TreeGrafter"/>
</dbReference>
<dbReference type="InterPro" id="IPR007240">
    <property type="entry name" value="Atg17"/>
</dbReference>
<evidence type="ECO:0000313" key="9">
    <source>
        <dbReference type="EMBL" id="KAK5780340.1"/>
    </source>
</evidence>
<comment type="subcellular location">
    <subcellularLocation>
        <location evidence="6">Cytoplasm</location>
    </subcellularLocation>
    <subcellularLocation>
        <location evidence="6">Preautophagosomal structure membrane</location>
        <topology evidence="6">Peripheral membrane protein</topology>
    </subcellularLocation>
</comment>
<comment type="function">
    <text evidence="6">Autophagy-specific protein that functions in response to autophagy-inducing signals as a scaffold to recruit other ATG proteins to organize preautophagosomal structure (PAS) formation. Modulates the timing and magnitude of the autophagy response, such as the size of the sequestering vesicles. Plays particularly a role in pexophagy and nucleophagy.</text>
</comment>
<dbReference type="Proteomes" id="UP001306508">
    <property type="component" value="Unassembled WGS sequence"/>
</dbReference>
<comment type="similarity">
    <text evidence="1 6">Belongs to the ATG17 family.</text>
</comment>
<accession>A0AAN7WMB7</accession>
<reference evidence="10" key="1">
    <citation type="submission" date="2023-07" db="EMBL/GenBank/DDBJ databases">
        <title>A draft genome of Kazachstania heterogenica Y-27499.</title>
        <authorList>
            <person name="Donic C."/>
            <person name="Kralova J.S."/>
            <person name="Fidel L."/>
            <person name="Ben-Dor S."/>
            <person name="Jung S."/>
        </authorList>
    </citation>
    <scope>NUCLEOTIDE SEQUENCE [LARGE SCALE GENOMIC DNA]</scope>
    <source>
        <strain evidence="10">Y27499</strain>
    </source>
</reference>
<feature type="domain" description="Autophagy protein ATG17-like" evidence="8">
    <location>
        <begin position="17"/>
        <end position="407"/>
    </location>
</feature>
<evidence type="ECO:0000256" key="3">
    <source>
        <dbReference type="ARBA" id="ARBA00022490"/>
    </source>
</evidence>
<dbReference type="GO" id="GO:0034045">
    <property type="term" value="C:phagophore assembly site membrane"/>
    <property type="evidence" value="ECO:0007669"/>
    <property type="project" value="UniProtKB-SubCell"/>
</dbReference>
<dbReference type="GO" id="GO:0034727">
    <property type="term" value="P:piecemeal microautophagy of the nucleus"/>
    <property type="evidence" value="ECO:0007669"/>
    <property type="project" value="TreeGrafter"/>
</dbReference>
<dbReference type="PANTHER" id="PTHR28005:SF1">
    <property type="entry name" value="AUTOPHAGY-RELATED PROTEIN 17"/>
    <property type="match status" value="1"/>
</dbReference>
<dbReference type="EMBL" id="JAWIZZ010000041">
    <property type="protein sequence ID" value="KAK5780340.1"/>
    <property type="molecule type" value="Genomic_DNA"/>
</dbReference>
<keyword evidence="10" id="KW-1185">Reference proteome</keyword>
<dbReference type="AlphaFoldDB" id="A0AAN7WMB7"/>
<dbReference type="InterPro" id="IPR045326">
    <property type="entry name" value="ATG17-like_dom"/>
</dbReference>
<dbReference type="GO" id="GO:0060090">
    <property type="term" value="F:molecular adaptor activity"/>
    <property type="evidence" value="ECO:0007669"/>
    <property type="project" value="TreeGrafter"/>
</dbReference>
<dbReference type="GO" id="GO:0000422">
    <property type="term" value="P:autophagy of mitochondrion"/>
    <property type="evidence" value="ECO:0007669"/>
    <property type="project" value="TreeGrafter"/>
</dbReference>
<name>A0AAN7WMB7_9SACH</name>
<sequence>MDSSNLKHYLNNAINYLVEAQLICYDCSLKINTQRKQLSGWQNKVRKIVFIQDCIIKQSEYLYENVLHGRIENSLLKGEWSKDSLNQLTEDMEFWQSKIEEKMKELKNTQNVLVKPQNKSGAVTLADYVTGENITLLRDKIKEIPSIKKHINNIHIQYDELNLTIKNKLIDNRLNELKSLIRKELNPYSNKDLISMFTLYPKQLSDLEDDLGTILLSLTNHFDRCKMLFENGQKKENNSDSLADNKKESNNYMELYKIVKKDDEELPSILNTVKEVINDVNISLNKSRKFLTEKENIVHHVKSKINKILSDLKKYNEYLIVFQDIYNLINNFKDSCKQDMKIIHDLFDFYEQFQKSYKNLLKEADRRRKISLEIQSILRECENELKKLEIEDISKRKRFLEDNGNFLPGNIWPNEIDNFESLYTIEYSIKKL</sequence>
<keyword evidence="7" id="KW-0175">Coiled coil</keyword>
<dbReference type="PANTHER" id="PTHR28005">
    <property type="entry name" value="AUTOPHAGY-RELATED PROTEIN 17"/>
    <property type="match status" value="1"/>
</dbReference>
<keyword evidence="4 6" id="KW-0072">Autophagy</keyword>
<dbReference type="GO" id="GO:1990316">
    <property type="term" value="C:Atg1/ULK1 kinase complex"/>
    <property type="evidence" value="ECO:0007669"/>
    <property type="project" value="TreeGrafter"/>
</dbReference>
<dbReference type="Pfam" id="PF04108">
    <property type="entry name" value="ATG17_like"/>
    <property type="match status" value="1"/>
</dbReference>
<feature type="coiled-coil region" evidence="7">
    <location>
        <begin position="371"/>
        <end position="403"/>
    </location>
</feature>